<dbReference type="Proteomes" id="UP000077315">
    <property type="component" value="Unassembled WGS sequence"/>
</dbReference>
<dbReference type="Gene3D" id="2.120.10.80">
    <property type="entry name" value="Kelch-type beta propeller"/>
    <property type="match status" value="2"/>
</dbReference>
<name>A0A167L8J8_PHYB8</name>
<sequence length="884" mass="99010">MVIYQPRFVYYACLAYKYISIPAFTRPRFIFGLDVTQTGFDKSNQIKIALWKTKITCDTSANALGICILLYFITHVNGSYIIPSELIGDIDNRAGAATFSRGNTVYTYGGATYKEEFSNIFSSISLVNDEGKQNMLYEIVYQQTPGPLCARSTTVYLPESDSVLLFIGRYPDNQKNDTLKVFKYKFNEPGRFWDEIILANNSVIPSTRRDYTATLATNGKIYLYGGIEYATNDKLNQLLVFDPLTNQLSDITKSHQSTLNSHTATALPNGLIVFVTGSTSVSTRSILSALPSEEAIVYDTINDAFTIQKIGGISFPGRTSSSAILAPDQKTIVLFGGLQGYDMAKESVCNDLLFLDTSTWTWSASPSRGFPPAPRNQASIGYLNSNNLVIAYGQSITTLRNDINILQFNGQSMTTLTWLREFQAITSSQLTGARPSNSLGAGSISGIVIGSIVVCIILIAFIWKTRRYTRSFLVNAYYNIIWTPRSSESTIQTPDIRICFDGWTNSSETSANNRPHLICSTDEGYDCMEFITPLNMTLHQPAFSDRLGEVDCFLYAAPKWFGLTDKTGGYGNGTTLIISLYGNNTVTGAIHTTFYPPGMDPNVVYYNITTTDIRQLLTPSQIDSWIVADLDDRYAVNVYSISPKTVVTLGYQIQDHQYLTNSGWNTIGFLPIYNHTPELTTNFRPGVVSSFIQSRGSYHLSNLKVFPNNYATVTLLEERRSTILSVLGSLGGVISLAVAFQMWLFGFRPNSPWGIIQRWSIGPIRRSFEHNLVSRFDSRHTSIPLVDSVYHPKGAFDSDSSQYLNEAKLNFERSSEEEEMIDQRQRLLRVEERMQLTETLLNAYYVNSEIFQKLSESIKQRKLGDSDDTLAVNESEQNLIHERL</sequence>
<keyword evidence="5" id="KW-1185">Reference proteome</keyword>
<dbReference type="GeneID" id="29003199"/>
<gene>
    <name evidence="4" type="ORF">PHYBLDRAFT_70513</name>
</gene>
<dbReference type="SUPFAM" id="SSF117281">
    <property type="entry name" value="Kelch motif"/>
    <property type="match status" value="1"/>
</dbReference>
<dbReference type="InParanoid" id="A0A167L8J8"/>
<keyword evidence="3" id="KW-0472">Membrane</keyword>
<feature type="transmembrane region" description="Helical" evidence="3">
    <location>
        <begin position="439"/>
        <end position="463"/>
    </location>
</feature>
<evidence type="ECO:0008006" key="6">
    <source>
        <dbReference type="Google" id="ProtNLM"/>
    </source>
</evidence>
<protein>
    <recommendedName>
        <fullName evidence="6">Galactose oxidase</fullName>
    </recommendedName>
</protein>
<dbReference type="VEuPathDB" id="FungiDB:PHYBLDRAFT_70513"/>
<keyword evidence="3" id="KW-1133">Transmembrane helix</keyword>
<dbReference type="Pfam" id="PF24681">
    <property type="entry name" value="Kelch_KLHDC2_KLHL20_DRC7"/>
    <property type="match status" value="1"/>
</dbReference>
<dbReference type="EMBL" id="KV440990">
    <property type="protein sequence ID" value="OAD69835.1"/>
    <property type="molecule type" value="Genomic_DNA"/>
</dbReference>
<dbReference type="PANTHER" id="PTHR46093">
    <property type="entry name" value="ACYL-COA-BINDING DOMAIN-CONTAINING PROTEIN 5"/>
    <property type="match status" value="1"/>
</dbReference>
<proteinExistence type="predicted"/>
<evidence type="ECO:0000256" key="2">
    <source>
        <dbReference type="ARBA" id="ARBA00022737"/>
    </source>
</evidence>
<keyword evidence="1" id="KW-0880">Kelch repeat</keyword>
<dbReference type="STRING" id="763407.A0A167L8J8"/>
<dbReference type="PANTHER" id="PTHR46093:SF18">
    <property type="entry name" value="FIBRONECTIN TYPE-III DOMAIN-CONTAINING PROTEIN"/>
    <property type="match status" value="1"/>
</dbReference>
<evidence type="ECO:0000313" key="5">
    <source>
        <dbReference type="Proteomes" id="UP000077315"/>
    </source>
</evidence>
<dbReference type="RefSeq" id="XP_018287875.1">
    <property type="nucleotide sequence ID" value="XM_018442293.1"/>
</dbReference>
<dbReference type="InterPro" id="IPR015915">
    <property type="entry name" value="Kelch-typ_b-propeller"/>
</dbReference>
<evidence type="ECO:0000256" key="3">
    <source>
        <dbReference type="SAM" id="Phobius"/>
    </source>
</evidence>
<dbReference type="OrthoDB" id="432528at2759"/>
<keyword evidence="3" id="KW-0812">Transmembrane</keyword>
<organism evidence="4 5">
    <name type="scientific">Phycomyces blakesleeanus (strain ATCC 8743b / DSM 1359 / FGSC 10004 / NBRC 33097 / NRRL 1555)</name>
    <dbReference type="NCBI Taxonomy" id="763407"/>
    <lineage>
        <taxon>Eukaryota</taxon>
        <taxon>Fungi</taxon>
        <taxon>Fungi incertae sedis</taxon>
        <taxon>Mucoromycota</taxon>
        <taxon>Mucoromycotina</taxon>
        <taxon>Mucoromycetes</taxon>
        <taxon>Mucorales</taxon>
        <taxon>Phycomycetaceae</taxon>
        <taxon>Phycomyces</taxon>
    </lineage>
</organism>
<keyword evidence="2" id="KW-0677">Repeat</keyword>
<dbReference type="AlphaFoldDB" id="A0A167L8J8"/>
<feature type="transmembrane region" description="Helical" evidence="3">
    <location>
        <begin position="723"/>
        <end position="745"/>
    </location>
</feature>
<reference evidence="5" key="1">
    <citation type="submission" date="2015-06" db="EMBL/GenBank/DDBJ databases">
        <title>Expansion of signal transduction pathways in fungi by whole-genome duplication.</title>
        <authorList>
            <consortium name="DOE Joint Genome Institute"/>
            <person name="Corrochano L.M."/>
            <person name="Kuo A."/>
            <person name="Marcet-Houben M."/>
            <person name="Polaino S."/>
            <person name="Salamov A."/>
            <person name="Villalobos J.M."/>
            <person name="Alvarez M.I."/>
            <person name="Avalos J."/>
            <person name="Benito E.P."/>
            <person name="Benoit I."/>
            <person name="Burger G."/>
            <person name="Camino L.P."/>
            <person name="Canovas D."/>
            <person name="Cerda-Olmedo E."/>
            <person name="Cheng J.-F."/>
            <person name="Dominguez A."/>
            <person name="Elias M."/>
            <person name="Eslava A.P."/>
            <person name="Glaser F."/>
            <person name="Grimwood J."/>
            <person name="Gutierrez G."/>
            <person name="Heitman J."/>
            <person name="Henrissat B."/>
            <person name="Iturriaga E.A."/>
            <person name="Lang B.F."/>
            <person name="Lavin J.L."/>
            <person name="Lee S."/>
            <person name="Li W."/>
            <person name="Lindquist E."/>
            <person name="Lopez-Garcia S."/>
            <person name="Luque E.M."/>
            <person name="Marcos A.T."/>
            <person name="Martin J."/>
            <person name="McCluskey K."/>
            <person name="Medina H.R."/>
            <person name="Miralles-Duran A."/>
            <person name="Miyazaki A."/>
            <person name="Munoz-Torres E."/>
            <person name="Oguiza J.A."/>
            <person name="Ohm R."/>
            <person name="Olmedo M."/>
            <person name="Orejas M."/>
            <person name="Ortiz-Castellanos L."/>
            <person name="Pisabarro A.G."/>
            <person name="Rodriguez-Romero J."/>
            <person name="Ruiz-Herrera J."/>
            <person name="Ruiz-Vazquez R."/>
            <person name="Sanz C."/>
            <person name="Schackwitz W."/>
            <person name="Schmutz J."/>
            <person name="Shahriari M."/>
            <person name="Shelest E."/>
            <person name="Silva-Franco F."/>
            <person name="Soanes D."/>
            <person name="Syed K."/>
            <person name="Tagua V.G."/>
            <person name="Talbot N.J."/>
            <person name="Thon M."/>
            <person name="De vries R.P."/>
            <person name="Wiebenga A."/>
            <person name="Yadav J.S."/>
            <person name="Braun E.L."/>
            <person name="Baker S."/>
            <person name="Garre V."/>
            <person name="Horwitz B."/>
            <person name="Torres-Martinez S."/>
            <person name="Idnurm A."/>
            <person name="Herrera-Estrella A."/>
            <person name="Gabaldon T."/>
            <person name="Grigoriev I.V."/>
        </authorList>
    </citation>
    <scope>NUCLEOTIDE SEQUENCE [LARGE SCALE GENOMIC DNA]</scope>
    <source>
        <strain evidence="5">NRRL 1555(-)</strain>
    </source>
</reference>
<evidence type="ECO:0000313" key="4">
    <source>
        <dbReference type="EMBL" id="OAD69835.1"/>
    </source>
</evidence>
<evidence type="ECO:0000256" key="1">
    <source>
        <dbReference type="ARBA" id="ARBA00022441"/>
    </source>
</evidence>
<accession>A0A167L8J8</accession>